<evidence type="ECO:0000313" key="4">
    <source>
        <dbReference type="Proteomes" id="UP000887540"/>
    </source>
</evidence>
<dbReference type="InterPro" id="IPR001944">
    <property type="entry name" value="Glycoside_Hdrlase_35"/>
</dbReference>
<feature type="chain" id="PRO_5037985042" evidence="2">
    <location>
        <begin position="22"/>
        <end position="87"/>
    </location>
</feature>
<dbReference type="GO" id="GO:0005975">
    <property type="term" value="P:carbohydrate metabolic process"/>
    <property type="evidence" value="ECO:0007669"/>
    <property type="project" value="InterPro"/>
</dbReference>
<name>A0A914E9K3_9BILA</name>
<dbReference type="GO" id="GO:0004553">
    <property type="term" value="F:hydrolase activity, hydrolyzing O-glycosyl compounds"/>
    <property type="evidence" value="ECO:0007669"/>
    <property type="project" value="InterPro"/>
</dbReference>
<accession>A0A914E9K3</accession>
<dbReference type="PANTHER" id="PTHR23421">
    <property type="entry name" value="BETA-GALACTOSIDASE RELATED"/>
    <property type="match status" value="1"/>
</dbReference>
<dbReference type="PRINTS" id="PR00742">
    <property type="entry name" value="GLHYDRLASE35"/>
</dbReference>
<reference evidence="5" key="1">
    <citation type="submission" date="2022-11" db="UniProtKB">
        <authorList>
            <consortium name="WormBaseParasite"/>
        </authorList>
    </citation>
    <scope>IDENTIFICATION</scope>
</reference>
<dbReference type="Proteomes" id="UP000887540">
    <property type="component" value="Unplaced"/>
</dbReference>
<dbReference type="InterPro" id="IPR017853">
    <property type="entry name" value="GH"/>
</dbReference>
<evidence type="ECO:0000256" key="2">
    <source>
        <dbReference type="SAM" id="SignalP"/>
    </source>
</evidence>
<comment type="similarity">
    <text evidence="1">Belongs to the glycosyl hydrolase 35 family.</text>
</comment>
<dbReference type="Pfam" id="PF01301">
    <property type="entry name" value="Glyco_hydro_35"/>
    <property type="match status" value="1"/>
</dbReference>
<dbReference type="InterPro" id="IPR031330">
    <property type="entry name" value="Gly_Hdrlase_35_cat"/>
</dbReference>
<sequence>MKLYLCLISFILHLLVNSVDGGTFTVDIPNQQFLKDGKPFRYISGEIHYFRIHPDQWEDRLSRVRASGLNAIQVYVAWNEHEPFEGQ</sequence>
<dbReference type="Gene3D" id="3.20.20.80">
    <property type="entry name" value="Glycosidases"/>
    <property type="match status" value="1"/>
</dbReference>
<dbReference type="SUPFAM" id="SSF51445">
    <property type="entry name" value="(Trans)glycosidases"/>
    <property type="match status" value="1"/>
</dbReference>
<evidence type="ECO:0000256" key="1">
    <source>
        <dbReference type="ARBA" id="ARBA00009809"/>
    </source>
</evidence>
<dbReference type="WBParaSite" id="ACRNAN_scaffold6272.g21089.t1">
    <property type="protein sequence ID" value="ACRNAN_scaffold6272.g21089.t1"/>
    <property type="gene ID" value="ACRNAN_scaffold6272.g21089"/>
</dbReference>
<organism evidence="4 5">
    <name type="scientific">Acrobeloides nanus</name>
    <dbReference type="NCBI Taxonomy" id="290746"/>
    <lineage>
        <taxon>Eukaryota</taxon>
        <taxon>Metazoa</taxon>
        <taxon>Ecdysozoa</taxon>
        <taxon>Nematoda</taxon>
        <taxon>Chromadorea</taxon>
        <taxon>Rhabditida</taxon>
        <taxon>Tylenchina</taxon>
        <taxon>Cephalobomorpha</taxon>
        <taxon>Cephaloboidea</taxon>
        <taxon>Cephalobidae</taxon>
        <taxon>Acrobeloides</taxon>
    </lineage>
</organism>
<feature type="domain" description="Glycoside hydrolase 35 catalytic" evidence="3">
    <location>
        <begin position="32"/>
        <end position="87"/>
    </location>
</feature>
<protein>
    <submittedName>
        <fullName evidence="5">Glycoside hydrolase 35 catalytic domain-containing protein</fullName>
    </submittedName>
</protein>
<evidence type="ECO:0000259" key="3">
    <source>
        <dbReference type="Pfam" id="PF01301"/>
    </source>
</evidence>
<proteinExistence type="inferred from homology"/>
<keyword evidence="4" id="KW-1185">Reference proteome</keyword>
<feature type="signal peptide" evidence="2">
    <location>
        <begin position="1"/>
        <end position="21"/>
    </location>
</feature>
<evidence type="ECO:0000313" key="5">
    <source>
        <dbReference type="WBParaSite" id="ACRNAN_scaffold6272.g21089.t1"/>
    </source>
</evidence>
<dbReference type="AlphaFoldDB" id="A0A914E9K3"/>
<keyword evidence="2" id="KW-0732">Signal</keyword>